<evidence type="ECO:0000256" key="1">
    <source>
        <dbReference type="SAM" id="Coils"/>
    </source>
</evidence>
<dbReference type="GO" id="GO:0005634">
    <property type="term" value="C:nucleus"/>
    <property type="evidence" value="ECO:0007669"/>
    <property type="project" value="InterPro"/>
</dbReference>
<gene>
    <name evidence="3" type="ORF">A2U01_0005752</name>
</gene>
<proteinExistence type="predicted"/>
<feature type="coiled-coil region" evidence="1">
    <location>
        <begin position="34"/>
        <end position="68"/>
    </location>
</feature>
<dbReference type="EMBL" id="LXQA010007582">
    <property type="protein sequence ID" value="MCH84914.1"/>
    <property type="molecule type" value="Genomic_DNA"/>
</dbReference>
<dbReference type="InterPro" id="IPR008685">
    <property type="entry name" value="Centromere_Mis12"/>
</dbReference>
<dbReference type="AlphaFoldDB" id="A0A392MF84"/>
<dbReference type="Pfam" id="PF05859">
    <property type="entry name" value="Mis12"/>
    <property type="match status" value="1"/>
</dbReference>
<name>A0A392MF84_9FABA</name>
<feature type="non-terminal residue" evidence="3">
    <location>
        <position position="1"/>
    </location>
</feature>
<keyword evidence="4" id="KW-1185">Reference proteome</keyword>
<feature type="compositionally biased region" description="Polar residues" evidence="2">
    <location>
        <begin position="1"/>
        <end position="14"/>
    </location>
</feature>
<reference evidence="3 4" key="1">
    <citation type="journal article" date="2018" name="Front. Plant Sci.">
        <title>Red Clover (Trifolium pratense) and Zigzag Clover (T. medium) - A Picture of Genomic Similarities and Differences.</title>
        <authorList>
            <person name="Dluhosova J."/>
            <person name="Istvanek J."/>
            <person name="Nedelnik J."/>
            <person name="Repkova J."/>
        </authorList>
    </citation>
    <scope>NUCLEOTIDE SEQUENCE [LARGE SCALE GENOMIC DNA]</scope>
    <source>
        <strain evidence="4">cv. 10/8</strain>
        <tissue evidence="3">Leaf</tissue>
    </source>
</reference>
<comment type="caution">
    <text evidence="3">The sequence shown here is derived from an EMBL/GenBank/DDBJ whole genome shotgun (WGS) entry which is preliminary data.</text>
</comment>
<feature type="region of interest" description="Disordered" evidence="2">
    <location>
        <begin position="1"/>
        <end position="34"/>
    </location>
</feature>
<evidence type="ECO:0000313" key="3">
    <source>
        <dbReference type="EMBL" id="MCH84914.1"/>
    </source>
</evidence>
<sequence>EASTKLNAEVTQRSQHLRQDESSGNDIVPGATSDQELDAQLETLRKKLAEVGKESEMLSQEIHALERQSSHNARYINEAVQLFEQNPYNELFQGATGQDVNTVNLSM</sequence>
<organism evidence="3 4">
    <name type="scientific">Trifolium medium</name>
    <dbReference type="NCBI Taxonomy" id="97028"/>
    <lineage>
        <taxon>Eukaryota</taxon>
        <taxon>Viridiplantae</taxon>
        <taxon>Streptophyta</taxon>
        <taxon>Embryophyta</taxon>
        <taxon>Tracheophyta</taxon>
        <taxon>Spermatophyta</taxon>
        <taxon>Magnoliopsida</taxon>
        <taxon>eudicotyledons</taxon>
        <taxon>Gunneridae</taxon>
        <taxon>Pentapetalae</taxon>
        <taxon>rosids</taxon>
        <taxon>fabids</taxon>
        <taxon>Fabales</taxon>
        <taxon>Fabaceae</taxon>
        <taxon>Papilionoideae</taxon>
        <taxon>50 kb inversion clade</taxon>
        <taxon>NPAAA clade</taxon>
        <taxon>Hologalegina</taxon>
        <taxon>IRL clade</taxon>
        <taxon>Trifolieae</taxon>
        <taxon>Trifolium</taxon>
    </lineage>
</organism>
<keyword evidence="1" id="KW-0175">Coiled coil</keyword>
<dbReference type="GO" id="GO:0000278">
    <property type="term" value="P:mitotic cell cycle"/>
    <property type="evidence" value="ECO:0007669"/>
    <property type="project" value="InterPro"/>
</dbReference>
<evidence type="ECO:0000313" key="4">
    <source>
        <dbReference type="Proteomes" id="UP000265520"/>
    </source>
</evidence>
<evidence type="ECO:0000256" key="2">
    <source>
        <dbReference type="SAM" id="MobiDB-lite"/>
    </source>
</evidence>
<dbReference type="Proteomes" id="UP000265520">
    <property type="component" value="Unassembled WGS sequence"/>
</dbReference>
<dbReference type="GO" id="GO:0000775">
    <property type="term" value="C:chromosome, centromeric region"/>
    <property type="evidence" value="ECO:0007669"/>
    <property type="project" value="InterPro"/>
</dbReference>
<protein>
    <submittedName>
        <fullName evidence="3">Uncharacterized protein</fullName>
    </submittedName>
</protein>
<accession>A0A392MF84</accession>